<dbReference type="Pfam" id="PF13460">
    <property type="entry name" value="NAD_binding_10"/>
    <property type="match status" value="1"/>
</dbReference>
<feature type="domain" description="NAD(P)-binding" evidence="1">
    <location>
        <begin position="9"/>
        <end position="130"/>
    </location>
</feature>
<evidence type="ECO:0000313" key="2">
    <source>
        <dbReference type="EMBL" id="MVP01987.1"/>
    </source>
</evidence>
<dbReference type="PANTHER" id="PTHR14097:SF7">
    <property type="entry name" value="OXIDOREDUCTASE HTATIP2"/>
    <property type="match status" value="1"/>
</dbReference>
<protein>
    <submittedName>
        <fullName evidence="2">NAD(P)H-binding protein</fullName>
    </submittedName>
</protein>
<sequence>MLRTAIVAGATGLVGRELVRELLQEPGYEKIVALVRTPLQLQDARLEQITTDWSEKHLDSVLGNLLKDADLYCALGTTIKKAKSKQQFRVVDYEYPMLLGRLARKYGAAQLLVVSAMGADRNSRFFYSQVKGEMEKGLAESGVGTLHLFRPSLLLGEREEFRLGESVGAMLSKPLSFLMVGSFRKYKPISASKVARAMITAARSQSAGIHIHESDQLSE</sequence>
<proteinExistence type="predicted"/>
<comment type="caution">
    <text evidence="2">The sequence shown here is derived from an EMBL/GenBank/DDBJ whole genome shotgun (WGS) entry which is preliminary data.</text>
</comment>
<evidence type="ECO:0000313" key="3">
    <source>
        <dbReference type="Proteomes" id="UP000490800"/>
    </source>
</evidence>
<dbReference type="PANTHER" id="PTHR14097">
    <property type="entry name" value="OXIDOREDUCTASE HTATIP2"/>
    <property type="match status" value="1"/>
</dbReference>
<dbReference type="SUPFAM" id="SSF51735">
    <property type="entry name" value="NAD(P)-binding Rossmann-fold domains"/>
    <property type="match status" value="1"/>
</dbReference>
<dbReference type="EMBL" id="RHLK01000016">
    <property type="protein sequence ID" value="MVP01987.1"/>
    <property type="molecule type" value="Genomic_DNA"/>
</dbReference>
<evidence type="ECO:0000259" key="1">
    <source>
        <dbReference type="Pfam" id="PF13460"/>
    </source>
</evidence>
<dbReference type="Proteomes" id="UP000490800">
    <property type="component" value="Unassembled WGS sequence"/>
</dbReference>
<gene>
    <name evidence="2" type="ORF">EDM21_21140</name>
</gene>
<organism evidence="2 3">
    <name type="scientific">Paenibacillus lutrae</name>
    <dbReference type="NCBI Taxonomy" id="2078573"/>
    <lineage>
        <taxon>Bacteria</taxon>
        <taxon>Bacillati</taxon>
        <taxon>Bacillota</taxon>
        <taxon>Bacilli</taxon>
        <taxon>Bacillales</taxon>
        <taxon>Paenibacillaceae</taxon>
        <taxon>Paenibacillus</taxon>
    </lineage>
</organism>
<dbReference type="Gene3D" id="3.40.50.720">
    <property type="entry name" value="NAD(P)-binding Rossmann-like Domain"/>
    <property type="match status" value="1"/>
</dbReference>
<dbReference type="InterPro" id="IPR036291">
    <property type="entry name" value="NAD(P)-bd_dom_sf"/>
</dbReference>
<dbReference type="AlphaFoldDB" id="A0A7X3K1B8"/>
<dbReference type="InterPro" id="IPR016040">
    <property type="entry name" value="NAD(P)-bd_dom"/>
</dbReference>
<reference evidence="2 3" key="1">
    <citation type="journal article" date="2019" name="Microorganisms">
        <title>Paenibacillus lutrae sp. nov., A Chitinolytic Species Isolated from A River Otter in Castril Natural Park, Granada, Spain.</title>
        <authorList>
            <person name="Rodriguez M."/>
            <person name="Reina J.C."/>
            <person name="Bejar V."/>
            <person name="Llamas I."/>
        </authorList>
    </citation>
    <scope>NUCLEOTIDE SEQUENCE [LARGE SCALE GENOMIC DNA]</scope>
    <source>
        <strain evidence="2 3">N10</strain>
    </source>
</reference>
<name>A0A7X3K1B8_9BACL</name>
<dbReference type="RefSeq" id="WP_157338387.1">
    <property type="nucleotide sequence ID" value="NZ_RHLK01000016.1"/>
</dbReference>
<keyword evidence="3" id="KW-1185">Reference proteome</keyword>
<accession>A0A7X3K1B8</accession>
<dbReference type="OrthoDB" id="9798632at2"/>